<evidence type="ECO:0000313" key="2">
    <source>
        <dbReference type="EMBL" id="KOM49711.1"/>
    </source>
</evidence>
<proteinExistence type="predicted"/>
<accession>A0A0L9V3Z8</accession>
<organism evidence="2 3">
    <name type="scientific">Phaseolus angularis</name>
    <name type="common">Azuki bean</name>
    <name type="synonym">Vigna angularis</name>
    <dbReference type="NCBI Taxonomy" id="3914"/>
    <lineage>
        <taxon>Eukaryota</taxon>
        <taxon>Viridiplantae</taxon>
        <taxon>Streptophyta</taxon>
        <taxon>Embryophyta</taxon>
        <taxon>Tracheophyta</taxon>
        <taxon>Spermatophyta</taxon>
        <taxon>Magnoliopsida</taxon>
        <taxon>eudicotyledons</taxon>
        <taxon>Gunneridae</taxon>
        <taxon>Pentapetalae</taxon>
        <taxon>rosids</taxon>
        <taxon>fabids</taxon>
        <taxon>Fabales</taxon>
        <taxon>Fabaceae</taxon>
        <taxon>Papilionoideae</taxon>
        <taxon>50 kb inversion clade</taxon>
        <taxon>NPAAA clade</taxon>
        <taxon>indigoferoid/millettioid clade</taxon>
        <taxon>Phaseoleae</taxon>
        <taxon>Vigna</taxon>
    </lineage>
</organism>
<evidence type="ECO:0000313" key="3">
    <source>
        <dbReference type="Proteomes" id="UP000053144"/>
    </source>
</evidence>
<gene>
    <name evidence="2" type="ORF">LR48_Vigan08g053800</name>
</gene>
<dbReference type="AlphaFoldDB" id="A0A0L9V3Z8"/>
<protein>
    <submittedName>
        <fullName evidence="2">Uncharacterized protein</fullName>
    </submittedName>
</protein>
<sequence length="114" mass="13750">MQEEEATHKAAYQDVLMTNPEDEKPKLKGKHCLLFQVQEEEKIGREKKVHDEWMKERLQIGKPVRFKNKLWVVKGYKENEMIEIESPHSRRVKKVYQKKLRSWCDMNINHEEGT</sequence>
<feature type="region of interest" description="Disordered" evidence="1">
    <location>
        <begin position="1"/>
        <end position="24"/>
    </location>
</feature>
<reference evidence="3" key="1">
    <citation type="journal article" date="2015" name="Proc. Natl. Acad. Sci. U.S.A.">
        <title>Genome sequencing of adzuki bean (Vigna angularis) provides insight into high starch and low fat accumulation and domestication.</title>
        <authorList>
            <person name="Yang K."/>
            <person name="Tian Z."/>
            <person name="Chen C."/>
            <person name="Luo L."/>
            <person name="Zhao B."/>
            <person name="Wang Z."/>
            <person name="Yu L."/>
            <person name="Li Y."/>
            <person name="Sun Y."/>
            <person name="Li W."/>
            <person name="Chen Y."/>
            <person name="Li Y."/>
            <person name="Zhang Y."/>
            <person name="Ai D."/>
            <person name="Zhao J."/>
            <person name="Shang C."/>
            <person name="Ma Y."/>
            <person name="Wu B."/>
            <person name="Wang M."/>
            <person name="Gao L."/>
            <person name="Sun D."/>
            <person name="Zhang P."/>
            <person name="Guo F."/>
            <person name="Wang W."/>
            <person name="Li Y."/>
            <person name="Wang J."/>
            <person name="Varshney R.K."/>
            <person name="Wang J."/>
            <person name="Ling H.Q."/>
            <person name="Wan P."/>
        </authorList>
    </citation>
    <scope>NUCLEOTIDE SEQUENCE</scope>
    <source>
        <strain evidence="3">cv. Jingnong 6</strain>
    </source>
</reference>
<name>A0A0L9V3Z8_PHAAN</name>
<evidence type="ECO:0000256" key="1">
    <source>
        <dbReference type="SAM" id="MobiDB-lite"/>
    </source>
</evidence>
<dbReference type="Proteomes" id="UP000053144">
    <property type="component" value="Chromosome 8"/>
</dbReference>
<dbReference type="EMBL" id="CM003378">
    <property type="protein sequence ID" value="KOM49711.1"/>
    <property type="molecule type" value="Genomic_DNA"/>
</dbReference>
<dbReference type="Gramene" id="KOM49711">
    <property type="protein sequence ID" value="KOM49711"/>
    <property type="gene ID" value="LR48_Vigan08g053800"/>
</dbReference>